<dbReference type="Proteomes" id="UP000756530">
    <property type="component" value="Unassembled WGS sequence"/>
</dbReference>
<dbReference type="Pfam" id="PF01507">
    <property type="entry name" value="PAPS_reduct"/>
    <property type="match status" value="1"/>
</dbReference>
<dbReference type="GO" id="GO:0004604">
    <property type="term" value="F:phosphoadenylyl-sulfate reductase (thioredoxin) activity"/>
    <property type="evidence" value="ECO:0007669"/>
    <property type="project" value="UniProtKB-EC"/>
</dbReference>
<dbReference type="RefSeq" id="WP_218392454.1">
    <property type="nucleotide sequence ID" value="NZ_JAHUZE010000002.1"/>
</dbReference>
<comment type="pathway">
    <text evidence="2 3">Sulfur metabolism; hydrogen sulfide biosynthesis; sulfite from sulfate.</text>
</comment>
<keyword evidence="3 5" id="KW-0560">Oxidoreductase</keyword>
<evidence type="ECO:0000313" key="6">
    <source>
        <dbReference type="Proteomes" id="UP000756530"/>
    </source>
</evidence>
<sequence length="241" mass="26507">MPLEALAYPMREDIAATINLQFAETDAQSFVEHVLTEHGNVALVSSFGTESIVLLDLVARADRNAPVLFLETGMLFAQTLEYQQDVAEQLGLTNVKVVRPAAEDLKTKDPFGRLHMGDTDACCDIRKVLPLERALTPYDGWITGRKRVHGGQRKQLDLAEVEGDRLKFNPLAHWSGDEVRGYIEAKGLPKHPLISQGYASVGCAPCTSPTKAGEDPRAGRWRGQDKDECGIHFIDGKAVRA</sequence>
<evidence type="ECO:0000256" key="2">
    <source>
        <dbReference type="ARBA" id="ARBA00024327"/>
    </source>
</evidence>
<comment type="subcellular location">
    <subcellularLocation>
        <location evidence="3">Cytoplasm</location>
    </subcellularLocation>
</comment>
<dbReference type="NCBIfam" id="NF002537">
    <property type="entry name" value="PRK02090.1"/>
    <property type="match status" value="1"/>
</dbReference>
<keyword evidence="3" id="KW-0479">Metal-binding</keyword>
<keyword evidence="3" id="KW-0963">Cytoplasm</keyword>
<keyword evidence="3" id="KW-0411">Iron-sulfur</keyword>
<evidence type="ECO:0000256" key="1">
    <source>
        <dbReference type="ARBA" id="ARBA00009732"/>
    </source>
</evidence>
<accession>A0ABS6T248</accession>
<dbReference type="InterPro" id="IPR002500">
    <property type="entry name" value="PAPS_reduct_dom"/>
</dbReference>
<keyword evidence="6" id="KW-1185">Reference proteome</keyword>
<dbReference type="PANTHER" id="PTHR46509">
    <property type="entry name" value="PHOSPHOADENOSINE PHOSPHOSULFATE REDUCTASE"/>
    <property type="match status" value="1"/>
</dbReference>
<comment type="catalytic activity">
    <reaction evidence="3">
        <text>[thioredoxin]-disulfide + sulfite + AMP + 2 H(+) = adenosine 5'-phosphosulfate + [thioredoxin]-dithiol</text>
        <dbReference type="Rhea" id="RHEA:21976"/>
        <dbReference type="Rhea" id="RHEA-COMP:10698"/>
        <dbReference type="Rhea" id="RHEA-COMP:10700"/>
        <dbReference type="ChEBI" id="CHEBI:15378"/>
        <dbReference type="ChEBI" id="CHEBI:17359"/>
        <dbReference type="ChEBI" id="CHEBI:29950"/>
        <dbReference type="ChEBI" id="CHEBI:50058"/>
        <dbReference type="ChEBI" id="CHEBI:58243"/>
        <dbReference type="ChEBI" id="CHEBI:456215"/>
        <dbReference type="EC" id="1.8.4.10"/>
    </reaction>
</comment>
<protein>
    <recommendedName>
        <fullName evidence="3">Adenosine 5'-phosphosulfate reductase</fullName>
        <shortName evidence="3">APS reductase</shortName>
        <ecNumber evidence="3">1.8.4.10</ecNumber>
    </recommendedName>
    <alternativeName>
        <fullName evidence="3">5'-adenylylsulfate reductase</fullName>
    </alternativeName>
    <alternativeName>
        <fullName evidence="3">Thioredoxin-dependent 5'-adenylylsulfate reductase</fullName>
    </alternativeName>
</protein>
<dbReference type="InterPro" id="IPR004511">
    <property type="entry name" value="PAPS/APS_Rdtase"/>
</dbReference>
<organism evidence="5 6">
    <name type="scientific">Maritimibacter dapengensis</name>
    <dbReference type="NCBI Taxonomy" id="2836868"/>
    <lineage>
        <taxon>Bacteria</taxon>
        <taxon>Pseudomonadati</taxon>
        <taxon>Pseudomonadota</taxon>
        <taxon>Alphaproteobacteria</taxon>
        <taxon>Rhodobacterales</taxon>
        <taxon>Roseobacteraceae</taxon>
        <taxon>Maritimibacter</taxon>
    </lineage>
</organism>
<comment type="cofactor">
    <cofactor evidence="3">
        <name>[4Fe-4S] cluster</name>
        <dbReference type="ChEBI" id="CHEBI:49883"/>
    </cofactor>
    <text evidence="3">Binds 1 [4Fe-4S] cluster per subunit.</text>
</comment>
<gene>
    <name evidence="3" type="primary">cysH</name>
    <name evidence="5" type="ORF">KJP28_10270</name>
</gene>
<dbReference type="PIRSF" id="PIRSF000857">
    <property type="entry name" value="PAPS_reductase"/>
    <property type="match status" value="1"/>
</dbReference>
<dbReference type="EMBL" id="JAHUZE010000002">
    <property type="protein sequence ID" value="MBV7379315.1"/>
    <property type="molecule type" value="Genomic_DNA"/>
</dbReference>
<comment type="caution">
    <text evidence="5">The sequence shown here is derived from an EMBL/GenBank/DDBJ whole genome shotgun (WGS) entry which is preliminary data.</text>
</comment>
<feature type="binding site" evidence="3">
    <location>
        <position position="206"/>
    </location>
    <ligand>
        <name>[4Fe-4S] cluster</name>
        <dbReference type="ChEBI" id="CHEBI:49883"/>
    </ligand>
</feature>
<proteinExistence type="inferred from homology"/>
<dbReference type="HAMAP" id="MF_00063">
    <property type="entry name" value="CysH"/>
    <property type="match status" value="1"/>
</dbReference>
<dbReference type="EC" id="1.8.4.10" evidence="3"/>
<feature type="domain" description="Phosphoadenosine phosphosulphate reductase" evidence="4">
    <location>
        <begin position="41"/>
        <end position="209"/>
    </location>
</feature>
<evidence type="ECO:0000259" key="4">
    <source>
        <dbReference type="Pfam" id="PF01507"/>
    </source>
</evidence>
<evidence type="ECO:0000256" key="3">
    <source>
        <dbReference type="HAMAP-Rule" id="MF_00063"/>
    </source>
</evidence>
<reference evidence="5 6" key="1">
    <citation type="submission" date="2021-05" db="EMBL/GenBank/DDBJ databases">
        <title>Culturable bacteria isolated from Daya Bay.</title>
        <authorList>
            <person name="Zheng W."/>
            <person name="Yu S."/>
            <person name="Huang Y."/>
        </authorList>
    </citation>
    <scope>NUCLEOTIDE SEQUENCE [LARGE SCALE GENOMIC DNA]</scope>
    <source>
        <strain evidence="5 6">DP4N28-5</strain>
    </source>
</reference>
<feature type="active site" description="Nucleophile; cysteine thiosulfonate intermediate" evidence="3">
    <location>
        <position position="229"/>
    </location>
</feature>
<evidence type="ECO:0000313" key="5">
    <source>
        <dbReference type="EMBL" id="MBV7379315.1"/>
    </source>
</evidence>
<feature type="binding site" evidence="3">
    <location>
        <position position="203"/>
    </location>
    <ligand>
        <name>[4Fe-4S] cluster</name>
        <dbReference type="ChEBI" id="CHEBI:49883"/>
    </ligand>
</feature>
<dbReference type="NCBIfam" id="TIGR00434">
    <property type="entry name" value="cysH"/>
    <property type="match status" value="1"/>
</dbReference>
<keyword evidence="3" id="KW-0408">Iron</keyword>
<dbReference type="PANTHER" id="PTHR46509:SF1">
    <property type="entry name" value="PHOSPHOADENOSINE PHOSPHOSULFATE REDUCTASE"/>
    <property type="match status" value="1"/>
</dbReference>
<comment type="similarity">
    <text evidence="1 3">Belongs to the PAPS reductase family. CysH subfamily.</text>
</comment>
<comment type="function">
    <text evidence="3">Catalyzes the formation of sulfite from adenosine 5'-phosphosulfate (APS) using thioredoxin as an electron donor.</text>
</comment>
<name>A0ABS6T248_9RHOB</name>
<feature type="binding site" evidence="3">
    <location>
        <position position="123"/>
    </location>
    <ligand>
        <name>[4Fe-4S] cluster</name>
        <dbReference type="ChEBI" id="CHEBI:49883"/>
    </ligand>
</feature>
<feature type="binding site" evidence="3">
    <location>
        <position position="122"/>
    </location>
    <ligand>
        <name>[4Fe-4S] cluster</name>
        <dbReference type="ChEBI" id="CHEBI:49883"/>
    </ligand>
</feature>